<dbReference type="Proteomes" id="UP000035100">
    <property type="component" value="Unassembled WGS sequence"/>
</dbReference>
<accession>A0A0D0PDA0</accession>
<dbReference type="AlphaFoldDB" id="A0A0D0PDA0"/>
<dbReference type="SMART" id="SM00862">
    <property type="entry name" value="Trans_reg_C"/>
    <property type="match status" value="1"/>
</dbReference>
<dbReference type="GO" id="GO:0006355">
    <property type="term" value="P:regulation of DNA-templated transcription"/>
    <property type="evidence" value="ECO:0007669"/>
    <property type="project" value="InterPro"/>
</dbReference>
<keyword evidence="5" id="KW-1185">Reference proteome</keyword>
<evidence type="ECO:0000313" key="5">
    <source>
        <dbReference type="Proteomes" id="UP000035100"/>
    </source>
</evidence>
<gene>
    <name evidence="4" type="ORF">Wenmar_01813</name>
</gene>
<dbReference type="STRING" id="1123501.Wenmar_01813"/>
<reference evidence="4 5" key="1">
    <citation type="submission" date="2013-01" db="EMBL/GenBank/DDBJ databases">
        <authorList>
            <person name="Fiebig A."/>
            <person name="Goeker M."/>
            <person name="Klenk H.-P.P."/>
        </authorList>
    </citation>
    <scope>NUCLEOTIDE SEQUENCE [LARGE SCALE GENOMIC DNA]</scope>
    <source>
        <strain evidence="4 5">DSM 24838</strain>
    </source>
</reference>
<dbReference type="SUPFAM" id="SSF46894">
    <property type="entry name" value="C-terminal effector domain of the bipartite response regulators"/>
    <property type="match status" value="1"/>
</dbReference>
<proteinExistence type="predicted"/>
<dbReference type="EMBL" id="AONG01000009">
    <property type="protein sequence ID" value="KIQ69451.1"/>
    <property type="molecule type" value="Genomic_DNA"/>
</dbReference>
<protein>
    <submittedName>
        <fullName evidence="4">Response regulator</fullName>
    </submittedName>
</protein>
<sequence>MHLEHFQTRVLALEGLVDGARDTITLPAFRLSGPRMSVDEEGRTVTLDGDKQVLPSREAAVLAALAREAVSEAGVVSRDRLAKAIEDATGSRERQHEEQIDTVMSRLRSRLGDPDLIRTHRRSGYSLQLSAAEVEVF</sequence>
<dbReference type="CDD" id="cd00383">
    <property type="entry name" value="trans_reg_C"/>
    <property type="match status" value="1"/>
</dbReference>
<evidence type="ECO:0000256" key="1">
    <source>
        <dbReference type="ARBA" id="ARBA00023125"/>
    </source>
</evidence>
<dbReference type="Gene3D" id="1.10.10.10">
    <property type="entry name" value="Winged helix-like DNA-binding domain superfamily/Winged helix DNA-binding domain"/>
    <property type="match status" value="1"/>
</dbReference>
<evidence type="ECO:0000313" key="4">
    <source>
        <dbReference type="EMBL" id="KIQ69451.1"/>
    </source>
</evidence>
<dbReference type="InterPro" id="IPR016032">
    <property type="entry name" value="Sig_transdc_resp-reg_C-effctor"/>
</dbReference>
<evidence type="ECO:0000256" key="2">
    <source>
        <dbReference type="PROSITE-ProRule" id="PRU01091"/>
    </source>
</evidence>
<comment type="caution">
    <text evidence="4">The sequence shown here is derived from an EMBL/GenBank/DDBJ whole genome shotgun (WGS) entry which is preliminary data.</text>
</comment>
<dbReference type="InterPro" id="IPR001867">
    <property type="entry name" value="OmpR/PhoB-type_DNA-bd"/>
</dbReference>
<dbReference type="Pfam" id="PF00486">
    <property type="entry name" value="Trans_reg_C"/>
    <property type="match status" value="1"/>
</dbReference>
<feature type="DNA-binding region" description="OmpR/PhoB-type" evidence="2">
    <location>
        <begin position="26"/>
        <end position="129"/>
    </location>
</feature>
<evidence type="ECO:0000259" key="3">
    <source>
        <dbReference type="PROSITE" id="PS51755"/>
    </source>
</evidence>
<organism evidence="4 5">
    <name type="scientific">Wenxinia marina DSM 24838</name>
    <dbReference type="NCBI Taxonomy" id="1123501"/>
    <lineage>
        <taxon>Bacteria</taxon>
        <taxon>Pseudomonadati</taxon>
        <taxon>Pseudomonadota</taxon>
        <taxon>Alphaproteobacteria</taxon>
        <taxon>Rhodobacterales</taxon>
        <taxon>Roseobacteraceae</taxon>
        <taxon>Wenxinia</taxon>
    </lineage>
</organism>
<keyword evidence="1 2" id="KW-0238">DNA-binding</keyword>
<name>A0A0D0PDA0_9RHOB</name>
<dbReference type="InterPro" id="IPR036388">
    <property type="entry name" value="WH-like_DNA-bd_sf"/>
</dbReference>
<dbReference type="PROSITE" id="PS51755">
    <property type="entry name" value="OMPR_PHOB"/>
    <property type="match status" value="1"/>
</dbReference>
<feature type="domain" description="OmpR/PhoB-type" evidence="3">
    <location>
        <begin position="26"/>
        <end position="129"/>
    </location>
</feature>
<dbReference type="GO" id="GO:0003677">
    <property type="term" value="F:DNA binding"/>
    <property type="evidence" value="ECO:0007669"/>
    <property type="project" value="UniProtKB-UniRule"/>
</dbReference>
<dbReference type="GO" id="GO:0000160">
    <property type="term" value="P:phosphorelay signal transduction system"/>
    <property type="evidence" value="ECO:0007669"/>
    <property type="project" value="InterPro"/>
</dbReference>